<feature type="region of interest" description="Disordered" evidence="3">
    <location>
        <begin position="67"/>
        <end position="90"/>
    </location>
</feature>
<evidence type="ECO:0000313" key="5">
    <source>
        <dbReference type="Proteomes" id="UP000435112"/>
    </source>
</evidence>
<dbReference type="Gene3D" id="3.40.50.720">
    <property type="entry name" value="NAD(P)-binding Rossmann-like Domain"/>
    <property type="match status" value="1"/>
</dbReference>
<dbReference type="NCBIfam" id="NF004846">
    <property type="entry name" value="PRK06197.1"/>
    <property type="match status" value="1"/>
</dbReference>
<accession>A0A6A3GRB4</accession>
<comment type="similarity">
    <text evidence="1">Belongs to the short-chain dehydrogenases/reductases (SDR) family.</text>
</comment>
<dbReference type="Proteomes" id="UP000435112">
    <property type="component" value="Unassembled WGS sequence"/>
</dbReference>
<evidence type="ECO:0000256" key="1">
    <source>
        <dbReference type="ARBA" id="ARBA00006484"/>
    </source>
</evidence>
<dbReference type="GO" id="GO:0016491">
    <property type="term" value="F:oxidoreductase activity"/>
    <property type="evidence" value="ECO:0007669"/>
    <property type="project" value="UniProtKB-KW"/>
</dbReference>
<dbReference type="InterPro" id="IPR036291">
    <property type="entry name" value="NAD(P)-bd_dom_sf"/>
</dbReference>
<protein>
    <recommendedName>
        <fullName evidence="6">Short-chain dehydrogenase TIC 32</fullName>
    </recommendedName>
</protein>
<dbReference type="SUPFAM" id="SSF51735">
    <property type="entry name" value="NAD(P)-binding Rossmann-fold domains"/>
    <property type="match status" value="1"/>
</dbReference>
<dbReference type="AlphaFoldDB" id="A0A6A3GRB4"/>
<dbReference type="EMBL" id="QXFU01006884">
    <property type="protein sequence ID" value="KAE8959800.1"/>
    <property type="molecule type" value="Genomic_DNA"/>
</dbReference>
<evidence type="ECO:0000256" key="2">
    <source>
        <dbReference type="ARBA" id="ARBA00023002"/>
    </source>
</evidence>
<organism evidence="4 5">
    <name type="scientific">Phytophthora rubi</name>
    <dbReference type="NCBI Taxonomy" id="129364"/>
    <lineage>
        <taxon>Eukaryota</taxon>
        <taxon>Sar</taxon>
        <taxon>Stramenopiles</taxon>
        <taxon>Oomycota</taxon>
        <taxon>Peronosporomycetes</taxon>
        <taxon>Peronosporales</taxon>
        <taxon>Peronosporaceae</taxon>
        <taxon>Phytophthora</taxon>
    </lineage>
</organism>
<dbReference type="PRINTS" id="PR00081">
    <property type="entry name" value="GDHRDH"/>
</dbReference>
<dbReference type="PANTHER" id="PTHR24320">
    <property type="entry name" value="RETINOL DEHYDROGENASE"/>
    <property type="match status" value="1"/>
</dbReference>
<gene>
    <name evidence="4" type="ORF">PR002_g30419</name>
</gene>
<dbReference type="InterPro" id="IPR002347">
    <property type="entry name" value="SDR_fam"/>
</dbReference>
<keyword evidence="2" id="KW-0560">Oxidoreductase</keyword>
<dbReference type="Pfam" id="PF00106">
    <property type="entry name" value="adh_short"/>
    <property type="match status" value="1"/>
</dbReference>
<evidence type="ECO:0000313" key="4">
    <source>
        <dbReference type="EMBL" id="KAE8959800.1"/>
    </source>
</evidence>
<evidence type="ECO:0000256" key="3">
    <source>
        <dbReference type="SAM" id="MobiDB-lite"/>
    </source>
</evidence>
<name>A0A6A3GRB4_9STRA</name>
<comment type="caution">
    <text evidence="4">The sequence shown here is derived from an EMBL/GenBank/DDBJ whole genome shotgun (WGS) entry which is preliminary data.</text>
</comment>
<sequence length="402" mass="43647">MGALPTLYAATGGEVEGGDFFGPKHLKTFGYPVREDPSELSKSESGAKKLWTLSERLAKLSFDVENSTATMGGKPSKSTEPQVSGSWNATDIPSQKGKTAIVTGANSGIGFVTALGLARKGAHVVLACRNRERGLKAEVDMRAAITSTPGAGTVKFMPVDVSDLSSVHKFCEDFKRTHTGLDLLVNNAGIVGGSYTKTIDGYELQFATNYLGHFALTAQLFDLLKKSPSARVVTVSSSLHRQATSIYDQDKIMAWNEKEYGQITTYMVSKLCNLLFTIELDRRLKAARIHNVTTAAAHPGYCNTKIHTKGAEVNRDSWFWWLVFRSVGVAAVQGPEMGALPTLYAATAHGVKGGDYYGPKYLECYGSPLRENPSDLSKSEVAAAKLWAFSEKLTHLTFDVRK</sequence>
<proteinExistence type="inferred from homology"/>
<dbReference type="PANTHER" id="PTHR24320:SF148">
    <property type="entry name" value="NAD(P)-BINDING ROSSMANN-FOLD SUPERFAMILY PROTEIN"/>
    <property type="match status" value="1"/>
</dbReference>
<evidence type="ECO:0008006" key="6">
    <source>
        <dbReference type="Google" id="ProtNLM"/>
    </source>
</evidence>
<dbReference type="CDD" id="cd05327">
    <property type="entry name" value="retinol-DH_like_SDR_c_like"/>
    <property type="match status" value="1"/>
</dbReference>
<reference evidence="4 5" key="1">
    <citation type="submission" date="2018-09" db="EMBL/GenBank/DDBJ databases">
        <title>Genomic investigation of the strawberry pathogen Phytophthora fragariae indicates pathogenicity is determined by transcriptional variation in three key races.</title>
        <authorList>
            <person name="Adams T.M."/>
            <person name="Armitage A.D."/>
            <person name="Sobczyk M.K."/>
            <person name="Bates H.J."/>
            <person name="Dunwell J.M."/>
            <person name="Nellist C.F."/>
            <person name="Harrison R.J."/>
        </authorList>
    </citation>
    <scope>NUCLEOTIDE SEQUENCE [LARGE SCALE GENOMIC DNA]</scope>
    <source>
        <strain evidence="4 5">SCRP324</strain>
    </source>
</reference>
<dbReference type="OrthoDB" id="157221at2759"/>